<dbReference type="InterPro" id="IPR052922">
    <property type="entry name" value="Cytidylate_Kinase-2"/>
</dbReference>
<dbReference type="AlphaFoldDB" id="A0A369JKA4"/>
<dbReference type="Proteomes" id="UP000076154">
    <property type="component" value="Unassembled WGS sequence"/>
</dbReference>
<evidence type="ECO:0000313" key="1">
    <source>
        <dbReference type="EMBL" id="RDB19844.1"/>
    </source>
</evidence>
<gene>
    <name evidence="1" type="ORF">Hypma_013132</name>
</gene>
<name>A0A369JKA4_HYPMA</name>
<comment type="caution">
    <text evidence="1">The sequence shown here is derived from an EMBL/GenBank/DDBJ whole genome shotgun (WGS) entry which is preliminary data.</text>
</comment>
<reference evidence="1" key="1">
    <citation type="submission" date="2018-04" db="EMBL/GenBank/DDBJ databases">
        <title>Whole genome sequencing of Hypsizygus marmoreus.</title>
        <authorList>
            <person name="Choi I.-G."/>
            <person name="Min B."/>
            <person name="Kim J.-G."/>
            <person name="Kim S."/>
            <person name="Oh Y.-L."/>
            <person name="Kong W.-S."/>
            <person name="Park H."/>
            <person name="Jeong J."/>
            <person name="Song E.-S."/>
        </authorList>
    </citation>
    <scope>NUCLEOTIDE SEQUENCE [LARGE SCALE GENOMIC DNA]</scope>
    <source>
        <strain evidence="1">51987-8</strain>
    </source>
</reference>
<dbReference type="InterPro" id="IPR027417">
    <property type="entry name" value="P-loop_NTPase"/>
</dbReference>
<proteinExistence type="predicted"/>
<dbReference type="PANTHER" id="PTHR37816:SF1">
    <property type="entry name" value="TOXIN"/>
    <property type="match status" value="1"/>
</dbReference>
<organism evidence="1 2">
    <name type="scientific">Hypsizygus marmoreus</name>
    <name type="common">White beech mushroom</name>
    <name type="synonym">Agaricus marmoreus</name>
    <dbReference type="NCBI Taxonomy" id="39966"/>
    <lineage>
        <taxon>Eukaryota</taxon>
        <taxon>Fungi</taxon>
        <taxon>Dikarya</taxon>
        <taxon>Basidiomycota</taxon>
        <taxon>Agaricomycotina</taxon>
        <taxon>Agaricomycetes</taxon>
        <taxon>Agaricomycetidae</taxon>
        <taxon>Agaricales</taxon>
        <taxon>Tricholomatineae</taxon>
        <taxon>Lyophyllaceae</taxon>
        <taxon>Hypsizygus</taxon>
    </lineage>
</organism>
<evidence type="ECO:0000313" key="2">
    <source>
        <dbReference type="Proteomes" id="UP000076154"/>
    </source>
</evidence>
<dbReference type="InParanoid" id="A0A369JKA4"/>
<dbReference type="OrthoDB" id="65590at2759"/>
<dbReference type="SUPFAM" id="SSF52540">
    <property type="entry name" value="P-loop containing nucleoside triphosphate hydrolases"/>
    <property type="match status" value="1"/>
</dbReference>
<accession>A0A369JKA4</accession>
<dbReference type="PANTHER" id="PTHR37816">
    <property type="entry name" value="YALI0E33011P"/>
    <property type="match status" value="1"/>
</dbReference>
<keyword evidence="2" id="KW-1185">Reference proteome</keyword>
<dbReference type="EMBL" id="LUEZ02000071">
    <property type="protein sequence ID" value="RDB19844.1"/>
    <property type="molecule type" value="Genomic_DNA"/>
</dbReference>
<protein>
    <submittedName>
        <fullName evidence="1">Uncharacterized protein</fullName>
    </submittedName>
</protein>
<sequence>MLRVLTELMRMGRTKDSAIMTPPLLGDGEGRFKVQVIGNSGIALAAALGVPYVSLDRLYWEPGWKETPQKEFQAKIRAALDQSDKGWVVDGNYDLKGGNMVSNEATDIVWLDPPLALYFPRIFFRTILRLFGLIPTCSPGCPETFREVFFSKKSILWWCLTNHWKLRKREHARIALMGQKMKRFGGWGGDLRIWMEDVADVCHAKPKGA</sequence>